<comment type="cofactor">
    <cofactor evidence="1">
        <name>FAD</name>
        <dbReference type="ChEBI" id="CHEBI:57692"/>
    </cofactor>
</comment>
<dbReference type="PROSITE" id="PS51387">
    <property type="entry name" value="FAD_PCMH"/>
    <property type="match status" value="1"/>
</dbReference>
<name>A0A1I3EH66_9RHOB</name>
<keyword evidence="8" id="KW-1185">Reference proteome</keyword>
<dbReference type="Gene3D" id="3.40.462.20">
    <property type="match status" value="1"/>
</dbReference>
<comment type="similarity">
    <text evidence="2">Belongs to the oxygen-dependent FAD-linked oxidoreductase family.</text>
</comment>
<proteinExistence type="inferred from homology"/>
<dbReference type="GO" id="GO:0071949">
    <property type="term" value="F:FAD binding"/>
    <property type="evidence" value="ECO:0007669"/>
    <property type="project" value="InterPro"/>
</dbReference>
<accession>A0A1I3EH66</accession>
<keyword evidence="5" id="KW-0560">Oxidoreductase</keyword>
<organism evidence="7 8">
    <name type="scientific">Albimonas pacifica</name>
    <dbReference type="NCBI Taxonomy" id="1114924"/>
    <lineage>
        <taxon>Bacteria</taxon>
        <taxon>Pseudomonadati</taxon>
        <taxon>Pseudomonadota</taxon>
        <taxon>Alphaproteobacteria</taxon>
        <taxon>Rhodobacterales</taxon>
        <taxon>Paracoccaceae</taxon>
        <taxon>Albimonas</taxon>
    </lineage>
</organism>
<dbReference type="PANTHER" id="PTHR42973">
    <property type="entry name" value="BINDING OXIDOREDUCTASE, PUTATIVE (AFU_ORTHOLOGUE AFUA_1G17690)-RELATED"/>
    <property type="match status" value="1"/>
</dbReference>
<dbReference type="InterPro" id="IPR036318">
    <property type="entry name" value="FAD-bd_PCMH-like_sf"/>
</dbReference>
<dbReference type="EMBL" id="FOQH01000003">
    <property type="protein sequence ID" value="SFH98296.1"/>
    <property type="molecule type" value="Genomic_DNA"/>
</dbReference>
<dbReference type="AlphaFoldDB" id="A0A1I3EH66"/>
<dbReference type="Gene3D" id="3.30.465.10">
    <property type="match status" value="1"/>
</dbReference>
<sequence>MMQIETLRRDVRGLVLAAGEPGWDLALETLLWKGRKPARRPDVIVRAADVEDVRRAVRFAAANGLAVSPRGGGHNWSGAAQQAGMAIDLAGLDAIRLDPAAGVAEVGPGATGRALAAALSPHGLGFPVGHCGAVPMSGYLLGGGLGWNAGVWGVACERVESLDVVTADGALLRVSAERHPDLFWAARGAGPLFFGVVVGFRLRLAPLPRAIRTGVWTWPLSAQEDVAAWMQASMARVPASVEFTAKFCAAPPPLAAVSATVVMAIATVFADAAEAGDAILADIGAAAPGGALDAQVGLATPIPALHDLIDAGFPRGRRMAVDAMWSDAAPVGLFGALARGMARAPTAECFALGLVRSPLAPVPAPGSAAFSMIGSSFGAVYAMWRDPSGDAAARGWVRGVARDAAPHVKGVYVGEADLAAPGRLGLAFSPEALGRLAALRVRHDPAGRFRRVFDDPGCEETAAA</sequence>
<evidence type="ECO:0000256" key="4">
    <source>
        <dbReference type="ARBA" id="ARBA00022827"/>
    </source>
</evidence>
<dbReference type="GO" id="GO:0016491">
    <property type="term" value="F:oxidoreductase activity"/>
    <property type="evidence" value="ECO:0007669"/>
    <property type="project" value="UniProtKB-KW"/>
</dbReference>
<dbReference type="STRING" id="1114924.SAMN05216258_103376"/>
<evidence type="ECO:0000256" key="1">
    <source>
        <dbReference type="ARBA" id="ARBA00001974"/>
    </source>
</evidence>
<dbReference type="Proteomes" id="UP000199377">
    <property type="component" value="Unassembled WGS sequence"/>
</dbReference>
<reference evidence="7 8" key="1">
    <citation type="submission" date="2016-10" db="EMBL/GenBank/DDBJ databases">
        <authorList>
            <person name="de Groot N.N."/>
        </authorList>
    </citation>
    <scope>NUCLEOTIDE SEQUENCE [LARGE SCALE GENOMIC DNA]</scope>
    <source>
        <strain evidence="7 8">CGMCC 1.11030</strain>
    </source>
</reference>
<dbReference type="PROSITE" id="PS00862">
    <property type="entry name" value="OX2_COVAL_FAD"/>
    <property type="match status" value="1"/>
</dbReference>
<evidence type="ECO:0000313" key="7">
    <source>
        <dbReference type="EMBL" id="SFH98296.1"/>
    </source>
</evidence>
<dbReference type="Pfam" id="PF01565">
    <property type="entry name" value="FAD_binding_4"/>
    <property type="match status" value="1"/>
</dbReference>
<keyword evidence="4" id="KW-0274">FAD</keyword>
<dbReference type="InterPro" id="IPR006093">
    <property type="entry name" value="Oxy_OxRdtase_FAD_BS"/>
</dbReference>
<feature type="domain" description="FAD-binding PCMH-type" evidence="6">
    <location>
        <begin position="37"/>
        <end position="207"/>
    </location>
</feature>
<dbReference type="InterPro" id="IPR016167">
    <property type="entry name" value="FAD-bd_PCMH_sub1"/>
</dbReference>
<dbReference type="RefSeq" id="WP_177236178.1">
    <property type="nucleotide sequence ID" value="NZ_FOQH01000003.1"/>
</dbReference>
<protein>
    <submittedName>
        <fullName evidence="7">FAD/FMN-containing dehydrogenase</fullName>
    </submittedName>
</protein>
<keyword evidence="3" id="KW-0285">Flavoprotein</keyword>
<dbReference type="InterPro" id="IPR050416">
    <property type="entry name" value="FAD-linked_Oxidoreductase"/>
</dbReference>
<dbReference type="PANTHER" id="PTHR42973:SF39">
    <property type="entry name" value="FAD-BINDING PCMH-TYPE DOMAIN-CONTAINING PROTEIN"/>
    <property type="match status" value="1"/>
</dbReference>
<dbReference type="InterPro" id="IPR006094">
    <property type="entry name" value="Oxid_FAD_bind_N"/>
</dbReference>
<evidence type="ECO:0000313" key="8">
    <source>
        <dbReference type="Proteomes" id="UP000199377"/>
    </source>
</evidence>
<evidence type="ECO:0000256" key="3">
    <source>
        <dbReference type="ARBA" id="ARBA00022630"/>
    </source>
</evidence>
<dbReference type="InterPro" id="IPR016169">
    <property type="entry name" value="FAD-bd_PCMH_sub2"/>
</dbReference>
<gene>
    <name evidence="7" type="ORF">SAMN05216258_103376</name>
</gene>
<dbReference type="InterPro" id="IPR016166">
    <property type="entry name" value="FAD-bd_PCMH"/>
</dbReference>
<dbReference type="SUPFAM" id="SSF56176">
    <property type="entry name" value="FAD-binding/transporter-associated domain-like"/>
    <property type="match status" value="1"/>
</dbReference>
<evidence type="ECO:0000256" key="5">
    <source>
        <dbReference type="ARBA" id="ARBA00023002"/>
    </source>
</evidence>
<evidence type="ECO:0000259" key="6">
    <source>
        <dbReference type="PROSITE" id="PS51387"/>
    </source>
</evidence>
<evidence type="ECO:0000256" key="2">
    <source>
        <dbReference type="ARBA" id="ARBA00005466"/>
    </source>
</evidence>
<dbReference type="Gene3D" id="3.30.43.10">
    <property type="entry name" value="Uridine Diphospho-n-acetylenolpyruvylglucosamine Reductase, domain 2"/>
    <property type="match status" value="1"/>
</dbReference>